<evidence type="ECO:0000313" key="3">
    <source>
        <dbReference type="Proteomes" id="UP000561681"/>
    </source>
</evidence>
<keyword evidence="1" id="KW-0812">Transmembrane</keyword>
<dbReference type="Proteomes" id="UP000561681">
    <property type="component" value="Unassembled WGS sequence"/>
</dbReference>
<gene>
    <name evidence="2" type="ORF">HNP37_001727</name>
</gene>
<accession>A0A7W7IW36</accession>
<keyword evidence="1" id="KW-1133">Transmembrane helix</keyword>
<dbReference type="AlphaFoldDB" id="A0A7W7IW36"/>
<organism evidence="2 3">
    <name type="scientific">Flavobacterium nitrogenifigens</name>
    <dbReference type="NCBI Taxonomy" id="1617283"/>
    <lineage>
        <taxon>Bacteria</taxon>
        <taxon>Pseudomonadati</taxon>
        <taxon>Bacteroidota</taxon>
        <taxon>Flavobacteriia</taxon>
        <taxon>Flavobacteriales</taxon>
        <taxon>Flavobacteriaceae</taxon>
        <taxon>Flavobacterium</taxon>
    </lineage>
</organism>
<evidence type="ECO:0000313" key="2">
    <source>
        <dbReference type="EMBL" id="MBB4801666.1"/>
    </source>
</evidence>
<name>A0A7W7IW36_9FLAO</name>
<evidence type="ECO:0000256" key="1">
    <source>
        <dbReference type="SAM" id="Phobius"/>
    </source>
</evidence>
<dbReference type="RefSeq" id="WP_184160333.1">
    <property type="nucleotide sequence ID" value="NZ_JACHLD010000002.1"/>
</dbReference>
<proteinExistence type="predicted"/>
<comment type="caution">
    <text evidence="2">The sequence shown here is derived from an EMBL/GenBank/DDBJ whole genome shotgun (WGS) entry which is preliminary data.</text>
</comment>
<dbReference type="EMBL" id="JACHLD010000002">
    <property type="protein sequence ID" value="MBB4801666.1"/>
    <property type="molecule type" value="Genomic_DNA"/>
</dbReference>
<keyword evidence="3" id="KW-1185">Reference proteome</keyword>
<feature type="transmembrane region" description="Helical" evidence="1">
    <location>
        <begin position="47"/>
        <end position="68"/>
    </location>
</feature>
<keyword evidence="1" id="KW-0472">Membrane</keyword>
<reference evidence="2 3" key="1">
    <citation type="submission" date="2020-08" db="EMBL/GenBank/DDBJ databases">
        <title>Functional genomics of gut bacteria from endangered species of beetles.</title>
        <authorList>
            <person name="Carlos-Shanley C."/>
        </authorList>
    </citation>
    <scope>NUCLEOTIDE SEQUENCE [LARGE SCALE GENOMIC DNA]</scope>
    <source>
        <strain evidence="2 3">S00142</strain>
    </source>
</reference>
<sequence length="84" mass="9550">MAIGAAKMQFFPTVGNAFLRSIGTITLPKCAVSQIPLFTFYQTDCKILGGIFIIPFFVLANFFSFNICDQRKEAKERRLIRYGF</sequence>
<protein>
    <submittedName>
        <fullName evidence="2">Uncharacterized protein</fullName>
    </submittedName>
</protein>